<feature type="region of interest" description="Disordered" evidence="1">
    <location>
        <begin position="178"/>
        <end position="348"/>
    </location>
</feature>
<sequence length="426" mass="46431">MSKRTTFTTISPLPHGISRETVIDFLHEYTEMIDLNPLVKERHRIKAPPHASPEEFHCTWYSLTDKISWLPGGLASGDVTYTCAFHDLPNGLQTHCFAPARLNIREKWTLNGSLPGEPVEPVELGIGAPLTGLYIREDVDMTCNFVMTGFVKKTLKKSHAALVERLKVKAQLAAVTEHNSRLAASSQSSARSGIRGKSTLAMPVSPPTPGSMDNARSEVSPPVQSPRYDPAATRGVQRRLGGLMPSQSRLPADSRDQPRHQQQPYFPPPPTQSSQKPSPLFLSPRKPSSFPPSPSHPQQPSPPLSKPSLPHPQSANLYPSPPRLRSVSTTSTSSTTSSSSTASNPAYRDVQERVTWSSLKPSGTIRYCPHPDYGHMNPYSDESEAGAPRPIGSISADSPVLGFEYPATKQYTQATLSGPFVAEMEG</sequence>
<dbReference type="STRING" id="177199.A0A420YH75"/>
<gene>
    <name evidence="3" type="ORF">DL546_008659</name>
</gene>
<feature type="compositionally biased region" description="Low complexity" evidence="1">
    <location>
        <begin position="272"/>
        <end position="288"/>
    </location>
</feature>
<comment type="caution">
    <text evidence="3">The sequence shown here is derived from an EMBL/GenBank/DDBJ whole genome shotgun (WGS) entry which is preliminary data.</text>
</comment>
<proteinExistence type="predicted"/>
<protein>
    <recommendedName>
        <fullName evidence="2">DUF7053 domain-containing protein</fullName>
    </recommendedName>
</protein>
<evidence type="ECO:0000313" key="4">
    <source>
        <dbReference type="Proteomes" id="UP000275385"/>
    </source>
</evidence>
<dbReference type="AlphaFoldDB" id="A0A420YH75"/>
<evidence type="ECO:0000313" key="3">
    <source>
        <dbReference type="EMBL" id="RKU47237.1"/>
    </source>
</evidence>
<dbReference type="PANTHER" id="PTHR38117:SF2">
    <property type="entry name" value="NACHT AND WD40 DOMAIN PROTEIN"/>
    <property type="match status" value="1"/>
</dbReference>
<feature type="compositionally biased region" description="Pro residues" evidence="1">
    <location>
        <begin position="289"/>
        <end position="305"/>
    </location>
</feature>
<dbReference type="PANTHER" id="PTHR38117">
    <property type="entry name" value="NACHT AND WD40 DOMAIN PROTEIN"/>
    <property type="match status" value="1"/>
</dbReference>
<feature type="compositionally biased region" description="Low complexity" evidence="1">
    <location>
        <begin position="181"/>
        <end position="192"/>
    </location>
</feature>
<organism evidence="3 4">
    <name type="scientific">Coniochaeta pulveracea</name>
    <dbReference type="NCBI Taxonomy" id="177199"/>
    <lineage>
        <taxon>Eukaryota</taxon>
        <taxon>Fungi</taxon>
        <taxon>Dikarya</taxon>
        <taxon>Ascomycota</taxon>
        <taxon>Pezizomycotina</taxon>
        <taxon>Sordariomycetes</taxon>
        <taxon>Sordariomycetidae</taxon>
        <taxon>Coniochaetales</taxon>
        <taxon>Coniochaetaceae</taxon>
        <taxon>Coniochaeta</taxon>
    </lineage>
</organism>
<accession>A0A420YH75</accession>
<feature type="compositionally biased region" description="Low complexity" evidence="1">
    <location>
        <begin position="326"/>
        <end position="343"/>
    </location>
</feature>
<dbReference type="Pfam" id="PF23155">
    <property type="entry name" value="DUF7053"/>
    <property type="match status" value="1"/>
</dbReference>
<keyword evidence="4" id="KW-1185">Reference proteome</keyword>
<dbReference type="InterPro" id="IPR055481">
    <property type="entry name" value="DUF7053"/>
</dbReference>
<evidence type="ECO:0000256" key="1">
    <source>
        <dbReference type="SAM" id="MobiDB-lite"/>
    </source>
</evidence>
<dbReference type="Proteomes" id="UP000275385">
    <property type="component" value="Unassembled WGS sequence"/>
</dbReference>
<reference evidence="3 4" key="1">
    <citation type="submission" date="2018-08" db="EMBL/GenBank/DDBJ databases">
        <title>Draft genome of the lignicolous fungus Coniochaeta pulveracea.</title>
        <authorList>
            <person name="Borstlap C.J."/>
            <person name="De Witt R.N."/>
            <person name="Botha A."/>
            <person name="Volschenk H."/>
        </authorList>
    </citation>
    <scope>NUCLEOTIDE SEQUENCE [LARGE SCALE GENOMIC DNA]</scope>
    <source>
        <strain evidence="3 4">CAB683</strain>
    </source>
</reference>
<dbReference type="OrthoDB" id="3246050at2759"/>
<dbReference type="EMBL" id="QVQW01000010">
    <property type="protein sequence ID" value="RKU47237.1"/>
    <property type="molecule type" value="Genomic_DNA"/>
</dbReference>
<feature type="domain" description="DUF7053" evidence="2">
    <location>
        <begin position="2"/>
        <end position="171"/>
    </location>
</feature>
<name>A0A420YH75_9PEZI</name>
<evidence type="ECO:0000259" key="2">
    <source>
        <dbReference type="Pfam" id="PF23155"/>
    </source>
</evidence>